<gene>
    <name evidence="2" type="ORF">BST25_05210</name>
</gene>
<reference evidence="2 3" key="1">
    <citation type="submission" date="2017-02" db="EMBL/GenBank/DDBJ databases">
        <title>The new phylogeny of genus Mycobacterium.</title>
        <authorList>
            <person name="Tortoli E."/>
            <person name="Trovato A."/>
            <person name="Cirillo D.M."/>
        </authorList>
    </citation>
    <scope>NUCLEOTIDE SEQUENCE [LARGE SCALE GENOMIC DNA]</scope>
    <source>
        <strain evidence="2 3">DSM 44471</strain>
    </source>
</reference>
<dbReference type="PROSITE" id="PS51257">
    <property type="entry name" value="PROKAR_LIPOPROTEIN"/>
    <property type="match status" value="1"/>
</dbReference>
<protein>
    <submittedName>
        <fullName evidence="2">Uncharacterized protein</fullName>
    </submittedName>
</protein>
<feature type="region of interest" description="Disordered" evidence="1">
    <location>
        <begin position="27"/>
        <end position="88"/>
    </location>
</feature>
<proteinExistence type="predicted"/>
<keyword evidence="3" id="KW-1185">Reference proteome</keyword>
<feature type="region of interest" description="Disordered" evidence="1">
    <location>
        <begin position="182"/>
        <end position="209"/>
    </location>
</feature>
<accession>A0A1X0DSJ0</accession>
<dbReference type="EMBL" id="MVHR01000005">
    <property type="protein sequence ID" value="ORA75335.1"/>
    <property type="molecule type" value="Genomic_DNA"/>
</dbReference>
<name>A0A1X0DSJ0_MYCHE</name>
<dbReference type="OrthoDB" id="4752236at2"/>
<evidence type="ECO:0000256" key="1">
    <source>
        <dbReference type="SAM" id="MobiDB-lite"/>
    </source>
</evidence>
<feature type="compositionally biased region" description="Low complexity" evidence="1">
    <location>
        <begin position="35"/>
        <end position="63"/>
    </location>
</feature>
<dbReference type="RefSeq" id="WP_083072949.1">
    <property type="nucleotide sequence ID" value="NZ_AP022615.1"/>
</dbReference>
<evidence type="ECO:0000313" key="3">
    <source>
        <dbReference type="Proteomes" id="UP000192566"/>
    </source>
</evidence>
<dbReference type="AlphaFoldDB" id="A0A1X0DSJ0"/>
<dbReference type="Proteomes" id="UP000192566">
    <property type="component" value="Unassembled WGS sequence"/>
</dbReference>
<comment type="caution">
    <text evidence="2">The sequence shown here is derived from an EMBL/GenBank/DDBJ whole genome shotgun (WGS) entry which is preliminary data.</text>
</comment>
<organism evidence="2 3">
    <name type="scientific">Mycobacterium heidelbergense</name>
    <dbReference type="NCBI Taxonomy" id="53376"/>
    <lineage>
        <taxon>Bacteria</taxon>
        <taxon>Bacillati</taxon>
        <taxon>Actinomycetota</taxon>
        <taxon>Actinomycetes</taxon>
        <taxon>Mycobacteriales</taxon>
        <taxon>Mycobacteriaceae</taxon>
        <taxon>Mycobacterium</taxon>
        <taxon>Mycobacterium simiae complex</taxon>
    </lineage>
</organism>
<sequence length="209" mass="20822">MKFARITGAGCAVVAVAVGAVTTGCGGNHEDHETSSPSGTSPGAAASSTGSSPVTGPSPGHPTDYSSLLIKPSDIGGDFTTPQPPVLNPNNAAGVAQLFVNPDNSRRIGDTILIAADPATAAAGIDNTKTNYGGKVSGTWQSVDVGSNGAMISGNSPDNSQAVTVLLFTEGKALVNLEFQGAPDDPIDPGVATDIGRKQDAAIKNGLPR</sequence>
<evidence type="ECO:0000313" key="2">
    <source>
        <dbReference type="EMBL" id="ORA75335.1"/>
    </source>
</evidence>